<protein>
    <submittedName>
        <fullName evidence="2">Uncharacterized protein</fullName>
    </submittedName>
</protein>
<dbReference type="Proteomes" id="UP001597119">
    <property type="component" value="Unassembled WGS sequence"/>
</dbReference>
<feature type="transmembrane region" description="Helical" evidence="1">
    <location>
        <begin position="39"/>
        <end position="55"/>
    </location>
</feature>
<dbReference type="EMBL" id="JBHUDJ010000002">
    <property type="protein sequence ID" value="MFD1586362.1"/>
    <property type="molecule type" value="Genomic_DNA"/>
</dbReference>
<name>A0ABD6CAR9_9EURY</name>
<accession>A0ABD6CAR9</accession>
<organism evidence="2 3">
    <name type="scientific">Halorientalis brevis</name>
    <dbReference type="NCBI Taxonomy" id="1126241"/>
    <lineage>
        <taxon>Archaea</taxon>
        <taxon>Methanobacteriati</taxon>
        <taxon>Methanobacteriota</taxon>
        <taxon>Stenosarchaea group</taxon>
        <taxon>Halobacteria</taxon>
        <taxon>Halobacteriales</taxon>
        <taxon>Haloarculaceae</taxon>
        <taxon>Halorientalis</taxon>
    </lineage>
</organism>
<keyword evidence="1" id="KW-0812">Transmembrane</keyword>
<sequence>MYVASLAETETTALVPYLWSIAMLGVSVIAVYAVRMRRLLLVWPIAFAFGAFSLVTLQSRIVSLGTVLYVLAAMVLTVDNLSDTPIGNSLPDIR</sequence>
<evidence type="ECO:0000313" key="3">
    <source>
        <dbReference type="Proteomes" id="UP001597119"/>
    </source>
</evidence>
<gene>
    <name evidence="2" type="ORF">ACFR9U_05175</name>
</gene>
<reference evidence="2 3" key="1">
    <citation type="journal article" date="2019" name="Int. J. Syst. Evol. Microbiol.">
        <title>The Global Catalogue of Microorganisms (GCM) 10K type strain sequencing project: providing services to taxonomists for standard genome sequencing and annotation.</title>
        <authorList>
            <consortium name="The Broad Institute Genomics Platform"/>
            <consortium name="The Broad Institute Genome Sequencing Center for Infectious Disease"/>
            <person name="Wu L."/>
            <person name="Ma J."/>
        </authorList>
    </citation>
    <scope>NUCLEOTIDE SEQUENCE [LARGE SCALE GENOMIC DNA]</scope>
    <source>
        <strain evidence="2 3">CGMCC 1.12125</strain>
    </source>
</reference>
<evidence type="ECO:0000313" key="2">
    <source>
        <dbReference type="EMBL" id="MFD1586362.1"/>
    </source>
</evidence>
<keyword evidence="1" id="KW-0472">Membrane</keyword>
<proteinExistence type="predicted"/>
<comment type="caution">
    <text evidence="2">The sequence shown here is derived from an EMBL/GenBank/DDBJ whole genome shotgun (WGS) entry which is preliminary data.</text>
</comment>
<feature type="transmembrane region" description="Helical" evidence="1">
    <location>
        <begin position="14"/>
        <end position="34"/>
    </location>
</feature>
<keyword evidence="1" id="KW-1133">Transmembrane helix</keyword>
<keyword evidence="3" id="KW-1185">Reference proteome</keyword>
<dbReference type="AlphaFoldDB" id="A0ABD6CAR9"/>
<dbReference type="RefSeq" id="WP_379813905.1">
    <property type="nucleotide sequence ID" value="NZ_JBHUDJ010000002.1"/>
</dbReference>
<evidence type="ECO:0000256" key="1">
    <source>
        <dbReference type="SAM" id="Phobius"/>
    </source>
</evidence>